<dbReference type="AlphaFoldDB" id="A0A7X2LST7"/>
<organism evidence="1 2">
    <name type="scientific">Pseudoduganella rivuli</name>
    <dbReference type="NCBI Taxonomy" id="2666085"/>
    <lineage>
        <taxon>Bacteria</taxon>
        <taxon>Pseudomonadati</taxon>
        <taxon>Pseudomonadota</taxon>
        <taxon>Betaproteobacteria</taxon>
        <taxon>Burkholderiales</taxon>
        <taxon>Oxalobacteraceae</taxon>
        <taxon>Telluria group</taxon>
        <taxon>Pseudoduganella</taxon>
    </lineage>
</organism>
<sequence>MTVITIHLNILRKIANISLIIKTAGHYLGRLRSLQGFHPEGGYSPQILRKPALFNGRSTNFSSTWSDQTALQDHPKHFGKQM</sequence>
<dbReference type="EMBL" id="WKJJ01000003">
    <property type="protein sequence ID" value="MRV71114.1"/>
    <property type="molecule type" value="Genomic_DNA"/>
</dbReference>
<dbReference type="Proteomes" id="UP000446768">
    <property type="component" value="Unassembled WGS sequence"/>
</dbReference>
<name>A0A7X2LST7_9BURK</name>
<evidence type="ECO:0000313" key="1">
    <source>
        <dbReference type="EMBL" id="MRV71114.1"/>
    </source>
</evidence>
<dbReference type="RefSeq" id="WP_154371613.1">
    <property type="nucleotide sequence ID" value="NZ_WKJJ01000003.1"/>
</dbReference>
<comment type="caution">
    <text evidence="1">The sequence shown here is derived from an EMBL/GenBank/DDBJ whole genome shotgun (WGS) entry which is preliminary data.</text>
</comment>
<proteinExistence type="predicted"/>
<protein>
    <submittedName>
        <fullName evidence="1">Uncharacterized protein</fullName>
    </submittedName>
</protein>
<keyword evidence="2" id="KW-1185">Reference proteome</keyword>
<reference evidence="1 2" key="1">
    <citation type="submission" date="2019-11" db="EMBL/GenBank/DDBJ databases">
        <title>Novel species isolated from a subtropical stream in China.</title>
        <authorList>
            <person name="Lu H."/>
        </authorList>
    </citation>
    <scope>NUCLEOTIDE SEQUENCE [LARGE SCALE GENOMIC DNA]</scope>
    <source>
        <strain evidence="1 2">FT92W</strain>
    </source>
</reference>
<evidence type="ECO:0000313" key="2">
    <source>
        <dbReference type="Proteomes" id="UP000446768"/>
    </source>
</evidence>
<accession>A0A7X2LST7</accession>
<gene>
    <name evidence="1" type="ORF">GJ700_05200</name>
</gene>